<reference evidence="1" key="1">
    <citation type="journal article" date="2021" name="PeerJ">
        <title>Extensive microbial diversity within the chicken gut microbiome revealed by metagenomics and culture.</title>
        <authorList>
            <person name="Gilroy R."/>
            <person name="Ravi A."/>
            <person name="Getino M."/>
            <person name="Pursley I."/>
            <person name="Horton D.L."/>
            <person name="Alikhan N.F."/>
            <person name="Baker D."/>
            <person name="Gharbi K."/>
            <person name="Hall N."/>
            <person name="Watson M."/>
            <person name="Adriaenssens E.M."/>
            <person name="Foster-Nyarko E."/>
            <person name="Jarju S."/>
            <person name="Secka A."/>
            <person name="Antonio M."/>
            <person name="Oren A."/>
            <person name="Chaudhuri R.R."/>
            <person name="La Ragione R."/>
            <person name="Hildebrand F."/>
            <person name="Pallen M.J."/>
        </authorList>
    </citation>
    <scope>NUCLEOTIDE SEQUENCE</scope>
    <source>
        <strain evidence="1">ChiGjej2B2-7701</strain>
    </source>
</reference>
<dbReference type="Pfam" id="PF05402">
    <property type="entry name" value="PqqD"/>
    <property type="match status" value="1"/>
</dbReference>
<dbReference type="EMBL" id="DYVF01000022">
    <property type="protein sequence ID" value="HJG30349.1"/>
    <property type="molecule type" value="Genomic_DNA"/>
</dbReference>
<comment type="caution">
    <text evidence="1">The sequence shown here is derived from an EMBL/GenBank/DDBJ whole genome shotgun (WGS) entry which is preliminary data.</text>
</comment>
<accession>A0A921IP95</accession>
<dbReference type="AlphaFoldDB" id="A0A921IP95"/>
<protein>
    <submittedName>
        <fullName evidence="1">PqqD family protein</fullName>
    </submittedName>
</protein>
<reference evidence="1" key="2">
    <citation type="submission" date="2021-09" db="EMBL/GenBank/DDBJ databases">
        <authorList>
            <person name="Gilroy R."/>
        </authorList>
    </citation>
    <scope>NUCLEOTIDE SEQUENCE</scope>
    <source>
        <strain evidence="1">ChiGjej2B2-7701</strain>
    </source>
</reference>
<evidence type="ECO:0000313" key="2">
    <source>
        <dbReference type="Proteomes" id="UP000746751"/>
    </source>
</evidence>
<gene>
    <name evidence="1" type="ORF">K8U80_03015</name>
</gene>
<proteinExistence type="predicted"/>
<name>A0A921IP95_9ACTN</name>
<dbReference type="InterPro" id="IPR041881">
    <property type="entry name" value="PqqD_sf"/>
</dbReference>
<dbReference type="Proteomes" id="UP000746751">
    <property type="component" value="Unassembled WGS sequence"/>
</dbReference>
<organism evidence="1 2">
    <name type="scientific">Collinsella ihumii</name>
    <dbReference type="NCBI Taxonomy" id="1720204"/>
    <lineage>
        <taxon>Bacteria</taxon>
        <taxon>Bacillati</taxon>
        <taxon>Actinomycetota</taxon>
        <taxon>Coriobacteriia</taxon>
        <taxon>Coriobacteriales</taxon>
        <taxon>Coriobacteriaceae</taxon>
        <taxon>Collinsella</taxon>
    </lineage>
</organism>
<evidence type="ECO:0000313" key="1">
    <source>
        <dbReference type="EMBL" id="HJG30349.1"/>
    </source>
</evidence>
<dbReference type="InterPro" id="IPR008792">
    <property type="entry name" value="PQQD"/>
</dbReference>
<sequence length="88" mass="9771">MKIVKGFVRRAVGDSFMVVPVGMRTQDIPGVIALSETGDFIWRKLENGATEEELVDAVLAEYDVDRQRAEAGVRSFVAELADKGWLED</sequence>
<dbReference type="Gene3D" id="1.10.10.1150">
    <property type="entry name" value="Coenzyme PQQ synthesis protein D (PqqD)"/>
    <property type="match status" value="1"/>
</dbReference>